<accession>A0A067CNE9</accession>
<protein>
    <submittedName>
        <fullName evidence="1">Uncharacterized protein</fullName>
    </submittedName>
</protein>
<dbReference type="VEuPathDB" id="FungiDB:SPRG_03261"/>
<dbReference type="AlphaFoldDB" id="A0A067CNE9"/>
<evidence type="ECO:0000313" key="2">
    <source>
        <dbReference type="Proteomes" id="UP000030745"/>
    </source>
</evidence>
<evidence type="ECO:0000313" key="1">
    <source>
        <dbReference type="EMBL" id="KDO32043.1"/>
    </source>
</evidence>
<reference evidence="1 2" key="1">
    <citation type="journal article" date="2013" name="PLoS Genet.">
        <title>Distinctive expansion of potential virulence genes in the genome of the oomycete fish pathogen Saprolegnia parasitica.</title>
        <authorList>
            <person name="Jiang R.H."/>
            <person name="de Bruijn I."/>
            <person name="Haas B.J."/>
            <person name="Belmonte R."/>
            <person name="Lobach L."/>
            <person name="Christie J."/>
            <person name="van den Ackerveken G."/>
            <person name="Bottin A."/>
            <person name="Bulone V."/>
            <person name="Diaz-Moreno S.M."/>
            <person name="Dumas B."/>
            <person name="Fan L."/>
            <person name="Gaulin E."/>
            <person name="Govers F."/>
            <person name="Grenville-Briggs L.J."/>
            <person name="Horner N.R."/>
            <person name="Levin J.Z."/>
            <person name="Mammella M."/>
            <person name="Meijer H.J."/>
            <person name="Morris P."/>
            <person name="Nusbaum C."/>
            <person name="Oome S."/>
            <person name="Phillips A.J."/>
            <person name="van Rooyen D."/>
            <person name="Rzeszutek E."/>
            <person name="Saraiva M."/>
            <person name="Secombes C.J."/>
            <person name="Seidl M.F."/>
            <person name="Snel B."/>
            <person name="Stassen J.H."/>
            <person name="Sykes S."/>
            <person name="Tripathy S."/>
            <person name="van den Berg H."/>
            <person name="Vega-Arreguin J.C."/>
            <person name="Wawra S."/>
            <person name="Young S.K."/>
            <person name="Zeng Q."/>
            <person name="Dieguez-Uribeondo J."/>
            <person name="Russ C."/>
            <person name="Tyler B.M."/>
            <person name="van West P."/>
        </authorList>
    </citation>
    <scope>NUCLEOTIDE SEQUENCE [LARGE SCALE GENOMIC DNA]</scope>
    <source>
        <strain evidence="1 2">CBS 223.65</strain>
    </source>
</reference>
<dbReference type="OrthoDB" id="61413at2759"/>
<keyword evidence="2" id="KW-1185">Reference proteome</keyword>
<organism evidence="1 2">
    <name type="scientific">Saprolegnia parasitica (strain CBS 223.65)</name>
    <dbReference type="NCBI Taxonomy" id="695850"/>
    <lineage>
        <taxon>Eukaryota</taxon>
        <taxon>Sar</taxon>
        <taxon>Stramenopiles</taxon>
        <taxon>Oomycota</taxon>
        <taxon>Saprolegniomycetes</taxon>
        <taxon>Saprolegniales</taxon>
        <taxon>Saprolegniaceae</taxon>
        <taxon>Saprolegnia</taxon>
    </lineage>
</organism>
<dbReference type="EMBL" id="KK583196">
    <property type="protein sequence ID" value="KDO32043.1"/>
    <property type="molecule type" value="Genomic_DNA"/>
</dbReference>
<dbReference type="GeneID" id="24125777"/>
<dbReference type="RefSeq" id="XP_012197231.1">
    <property type="nucleotide sequence ID" value="XM_012341841.1"/>
</dbReference>
<dbReference type="KEGG" id="spar:SPRG_03261"/>
<name>A0A067CNE9_SAPPC</name>
<sequence>MPNTASTLSPPLCEFANVTFPSAIADGAYRVSVKTNKPQTNAVIWLESKKTKLQWQCAIDDFTKHTETNYALPSAVVLGGIKNGLAAIDGATTNGTDAASTTHASAIDLDATKRGLALALTIKLSPEWTMGFSFEMTPIKVEVVDILEARIRDLEEAKAPSRMEFCTLTAPTIVGTKSACTWSAPTASTLLRVDGDSEVVVLQSGLHHVHCSLALNSVTSTTITLNINNVPIKTTSFSSDATYRSNTLDLVHVTYLDAGARITLCANVNRGSANGSMTIILLDRGTA</sequence>
<dbReference type="Proteomes" id="UP000030745">
    <property type="component" value="Unassembled WGS sequence"/>
</dbReference>
<gene>
    <name evidence="1" type="ORF">SPRG_03261</name>
</gene>
<proteinExistence type="predicted"/>